<dbReference type="InterPro" id="IPR006311">
    <property type="entry name" value="TAT_signal"/>
</dbReference>
<dbReference type="InterPro" id="IPR010869">
    <property type="entry name" value="DUF1501"/>
</dbReference>
<keyword evidence="3" id="KW-1185">Reference proteome</keyword>
<evidence type="ECO:0000313" key="2">
    <source>
        <dbReference type="EMBL" id="SNT15878.1"/>
    </source>
</evidence>
<organism evidence="2 3">
    <name type="scientific">Noviherbaspirillum humi</name>
    <dbReference type="NCBI Taxonomy" id="1688639"/>
    <lineage>
        <taxon>Bacteria</taxon>
        <taxon>Pseudomonadati</taxon>
        <taxon>Pseudomonadota</taxon>
        <taxon>Betaproteobacteria</taxon>
        <taxon>Burkholderiales</taxon>
        <taxon>Oxalobacteraceae</taxon>
        <taxon>Noviherbaspirillum</taxon>
    </lineage>
</organism>
<dbReference type="OrthoDB" id="9779968at2"/>
<feature type="signal peptide" evidence="1">
    <location>
        <begin position="1"/>
        <end position="42"/>
    </location>
</feature>
<dbReference type="PANTHER" id="PTHR43737:SF1">
    <property type="entry name" value="DUF1501 DOMAIN-CONTAINING PROTEIN"/>
    <property type="match status" value="1"/>
</dbReference>
<dbReference type="Pfam" id="PF07394">
    <property type="entry name" value="DUF1501"/>
    <property type="match status" value="1"/>
</dbReference>
<name>A0A239KDR7_9BURK</name>
<sequence>MKHKPAGMQASRRHFLRTAAALSTLGAAAPFALNLATLSSAAAATAPSDYKALVCLFMYGGNDQANTVLATDPDSWLQYQAYRATGTPDAIALPPAGGAGGVLPIAPANAQGRSFALHPAMQPLADLFGAGRAAIVANVGPLICPLTLAQYQARTLPRPPKLFSHNDQQSLWQSYGAEGAKFGWGGRMGDLLASSNGQATFTTVSAAGNTVFLSGKSVKQFQMTSAGALSIAGLNGLYGITAANNPLRSIITSGGSHLLEQEHASIVSRSIDAQSVLAAQLPPASALLAIPPWINPNTGQAAANPLAVQMQTVARVIAARNGLGMKRQVFFVNLASFDTHDNQRVNQAALLSKVAHALGYFDAALANLQGTDMRAQVTTFTASDFGRTFTSNGDGTDHGWGSHHFVIGGAVKGGDIYGEFPPLGLGHQCDVGSGSLLPQIAVDQYAATLGKWFGLAPGDIADVFPNIGNFATADLGFMA</sequence>
<feature type="chain" id="PRO_5012805662" evidence="1">
    <location>
        <begin position="43"/>
        <end position="479"/>
    </location>
</feature>
<keyword evidence="1" id="KW-0732">Signal</keyword>
<proteinExistence type="predicted"/>
<reference evidence="2 3" key="1">
    <citation type="submission" date="2017-06" db="EMBL/GenBank/DDBJ databases">
        <authorList>
            <person name="Kim H.J."/>
            <person name="Triplett B.A."/>
        </authorList>
    </citation>
    <scope>NUCLEOTIDE SEQUENCE [LARGE SCALE GENOMIC DNA]</scope>
    <source>
        <strain evidence="2 3">U15</strain>
    </source>
</reference>
<dbReference type="Proteomes" id="UP000198284">
    <property type="component" value="Unassembled WGS sequence"/>
</dbReference>
<evidence type="ECO:0000256" key="1">
    <source>
        <dbReference type="SAM" id="SignalP"/>
    </source>
</evidence>
<dbReference type="EMBL" id="FZOT01000015">
    <property type="protein sequence ID" value="SNT15878.1"/>
    <property type="molecule type" value="Genomic_DNA"/>
</dbReference>
<dbReference type="RefSeq" id="WP_089400846.1">
    <property type="nucleotide sequence ID" value="NZ_FZOT01000015.1"/>
</dbReference>
<gene>
    <name evidence="2" type="ORF">SAMN06265795_115103</name>
</gene>
<dbReference type="AlphaFoldDB" id="A0A239KDR7"/>
<dbReference type="PROSITE" id="PS51318">
    <property type="entry name" value="TAT"/>
    <property type="match status" value="1"/>
</dbReference>
<evidence type="ECO:0000313" key="3">
    <source>
        <dbReference type="Proteomes" id="UP000198284"/>
    </source>
</evidence>
<accession>A0A239KDR7</accession>
<dbReference type="PANTHER" id="PTHR43737">
    <property type="entry name" value="BLL7424 PROTEIN"/>
    <property type="match status" value="1"/>
</dbReference>
<protein>
    <submittedName>
        <fullName evidence="2">Uncharacterized conserved protein, DUF1501 family</fullName>
    </submittedName>
</protein>